<proteinExistence type="predicted"/>
<dbReference type="SUPFAM" id="SSF47473">
    <property type="entry name" value="EF-hand"/>
    <property type="match status" value="1"/>
</dbReference>
<keyword evidence="2" id="KW-1185">Reference proteome</keyword>
<evidence type="ECO:0000313" key="2">
    <source>
        <dbReference type="Proteomes" id="UP000035681"/>
    </source>
</evidence>
<name>A0AAF5I0B4_STRER</name>
<dbReference type="Proteomes" id="UP000035681">
    <property type="component" value="Unplaced"/>
</dbReference>
<evidence type="ECO:0000313" key="3">
    <source>
        <dbReference type="WBParaSite" id="TCONS_00006820.p1"/>
    </source>
</evidence>
<dbReference type="WBParaSite" id="TCONS_00006820.p1">
    <property type="protein sequence ID" value="TCONS_00006820.p1"/>
    <property type="gene ID" value="XLOC_004924"/>
</dbReference>
<dbReference type="PROSITE" id="PS00018">
    <property type="entry name" value="EF_HAND_1"/>
    <property type="match status" value="1"/>
</dbReference>
<accession>A0AAF5I0B4</accession>
<dbReference type="AlphaFoldDB" id="A0AAF5I0B4"/>
<sequence>MMTFTFGQNYYYNKIELLCTCENISCLPDDFKMEIMRNIFDILDVNKNNITDFDEIYSNQLKPLNIRNPNAIVNGKKYSDIFYSLVNWIEKMDLDGDGKVTWVEFVSKVNEIFI</sequence>
<keyword evidence="1" id="KW-0106">Calcium</keyword>
<dbReference type="Gene3D" id="1.10.238.10">
    <property type="entry name" value="EF-hand"/>
    <property type="match status" value="1"/>
</dbReference>
<organism evidence="2 3">
    <name type="scientific">Strongyloides stercoralis</name>
    <name type="common">Threadworm</name>
    <dbReference type="NCBI Taxonomy" id="6248"/>
    <lineage>
        <taxon>Eukaryota</taxon>
        <taxon>Metazoa</taxon>
        <taxon>Ecdysozoa</taxon>
        <taxon>Nematoda</taxon>
        <taxon>Chromadorea</taxon>
        <taxon>Rhabditida</taxon>
        <taxon>Tylenchina</taxon>
        <taxon>Panagrolaimomorpha</taxon>
        <taxon>Strongyloidoidea</taxon>
        <taxon>Strongyloididae</taxon>
        <taxon>Strongyloides</taxon>
    </lineage>
</organism>
<dbReference type="InterPro" id="IPR011992">
    <property type="entry name" value="EF-hand-dom_pair"/>
</dbReference>
<protein>
    <submittedName>
        <fullName evidence="3">EF-hand domain-containing protein</fullName>
    </submittedName>
</protein>
<reference evidence="3" key="1">
    <citation type="submission" date="2024-02" db="UniProtKB">
        <authorList>
            <consortium name="WormBaseParasite"/>
        </authorList>
    </citation>
    <scope>IDENTIFICATION</scope>
</reference>
<dbReference type="InterPro" id="IPR018247">
    <property type="entry name" value="EF_Hand_1_Ca_BS"/>
</dbReference>
<evidence type="ECO:0000256" key="1">
    <source>
        <dbReference type="ARBA" id="ARBA00022837"/>
    </source>
</evidence>